<name>A0A9Y2MST6_9PSEU</name>
<dbReference type="AlphaFoldDB" id="A0A9Y2MST6"/>
<dbReference type="RefSeq" id="WP_285970591.1">
    <property type="nucleotide sequence ID" value="NZ_CP127294.1"/>
</dbReference>
<dbReference type="Proteomes" id="UP001236014">
    <property type="component" value="Chromosome"/>
</dbReference>
<keyword evidence="3" id="KW-1185">Reference proteome</keyword>
<gene>
    <name evidence="2" type="ORF">QRX50_03690</name>
</gene>
<feature type="chain" id="PRO_5040931395" description="Lipoprotein" evidence="1">
    <location>
        <begin position="21"/>
        <end position="186"/>
    </location>
</feature>
<reference evidence="2 3" key="1">
    <citation type="submission" date="2023-06" db="EMBL/GenBank/DDBJ databases">
        <authorList>
            <person name="Oyuntsetseg B."/>
            <person name="Kim S.B."/>
        </authorList>
    </citation>
    <scope>NUCLEOTIDE SEQUENCE [LARGE SCALE GENOMIC DNA]</scope>
    <source>
        <strain evidence="2 3">2-15</strain>
    </source>
</reference>
<proteinExistence type="predicted"/>
<dbReference type="EMBL" id="CP127294">
    <property type="protein sequence ID" value="WIX79915.1"/>
    <property type="molecule type" value="Genomic_DNA"/>
</dbReference>
<evidence type="ECO:0000313" key="2">
    <source>
        <dbReference type="EMBL" id="WIX79915.1"/>
    </source>
</evidence>
<dbReference type="KEGG" id="acab:QRX50_03690"/>
<keyword evidence="1" id="KW-0732">Signal</keyword>
<evidence type="ECO:0000256" key="1">
    <source>
        <dbReference type="SAM" id="SignalP"/>
    </source>
</evidence>
<sequence length="186" mass="19720">MRRFSVVAALAALTVSGCSASPPPAPAPSKSAAPMSLTDTLAWHWAGAFCSTPRQILTEIGNLGAHAADDRIAGTSTPAHRKQFQQEAVQDTTTLAGLVHDNAVQVAETPPSATRDRINAVYRRLEADLAQLLRRADQLPTADTATFTDSVVAITDDVHAAMDRARKLFAADAVVGHYLRGYSPCS</sequence>
<dbReference type="PROSITE" id="PS51257">
    <property type="entry name" value="PROKAR_LIPOPROTEIN"/>
    <property type="match status" value="1"/>
</dbReference>
<evidence type="ECO:0008006" key="4">
    <source>
        <dbReference type="Google" id="ProtNLM"/>
    </source>
</evidence>
<evidence type="ECO:0000313" key="3">
    <source>
        <dbReference type="Proteomes" id="UP001236014"/>
    </source>
</evidence>
<protein>
    <recommendedName>
        <fullName evidence="4">Lipoprotein</fullName>
    </recommendedName>
</protein>
<accession>A0A9Y2MST6</accession>
<organism evidence="2 3">
    <name type="scientific">Amycolatopsis carbonis</name>
    <dbReference type="NCBI Taxonomy" id="715471"/>
    <lineage>
        <taxon>Bacteria</taxon>
        <taxon>Bacillati</taxon>
        <taxon>Actinomycetota</taxon>
        <taxon>Actinomycetes</taxon>
        <taxon>Pseudonocardiales</taxon>
        <taxon>Pseudonocardiaceae</taxon>
        <taxon>Amycolatopsis</taxon>
    </lineage>
</organism>
<feature type="signal peptide" evidence="1">
    <location>
        <begin position="1"/>
        <end position="20"/>
    </location>
</feature>